<protein>
    <recommendedName>
        <fullName evidence="2">CAAX prenyl protease 2/Lysostaphin resistance protein A-like domain-containing protein</fullName>
    </recommendedName>
</protein>
<dbReference type="RefSeq" id="WP_068822590.1">
    <property type="nucleotide sequence ID" value="NZ_LWHJ01000028.1"/>
</dbReference>
<reference evidence="3 4" key="1">
    <citation type="submission" date="2016-04" db="EMBL/GenBank/DDBJ databases">
        <authorList>
            <person name="Evans L.H."/>
            <person name="Alamgir A."/>
            <person name="Owens N."/>
            <person name="Weber N.D."/>
            <person name="Virtaneva K."/>
            <person name="Barbian K."/>
            <person name="Babar A."/>
            <person name="Rosenke K."/>
        </authorList>
    </citation>
    <scope>NUCLEOTIDE SEQUENCE [LARGE SCALE GENOMIC DNA]</scope>
    <source>
        <strain evidence="3 4">CCM 8644</strain>
    </source>
</reference>
<dbReference type="Pfam" id="PF02517">
    <property type="entry name" value="Rce1-like"/>
    <property type="match status" value="1"/>
</dbReference>
<keyword evidence="1" id="KW-1133">Transmembrane helix</keyword>
<dbReference type="OrthoDB" id="1443714at2"/>
<feature type="transmembrane region" description="Helical" evidence="1">
    <location>
        <begin position="75"/>
        <end position="93"/>
    </location>
</feature>
<evidence type="ECO:0000313" key="3">
    <source>
        <dbReference type="EMBL" id="OAQ39060.1"/>
    </source>
</evidence>
<feature type="transmembrane region" description="Helical" evidence="1">
    <location>
        <begin position="32"/>
        <end position="53"/>
    </location>
</feature>
<keyword evidence="4" id="KW-1185">Reference proteome</keyword>
<dbReference type="GO" id="GO:0004175">
    <property type="term" value="F:endopeptidase activity"/>
    <property type="evidence" value="ECO:0007669"/>
    <property type="project" value="UniProtKB-ARBA"/>
</dbReference>
<evidence type="ECO:0000256" key="1">
    <source>
        <dbReference type="SAM" id="Phobius"/>
    </source>
</evidence>
<evidence type="ECO:0000313" key="4">
    <source>
        <dbReference type="Proteomes" id="UP000078459"/>
    </source>
</evidence>
<dbReference type="AlphaFoldDB" id="A0A179DEC8"/>
<evidence type="ECO:0000259" key="2">
    <source>
        <dbReference type="Pfam" id="PF02517"/>
    </source>
</evidence>
<dbReference type="GO" id="GO:0080120">
    <property type="term" value="P:CAAX-box protein maturation"/>
    <property type="evidence" value="ECO:0007669"/>
    <property type="project" value="UniProtKB-ARBA"/>
</dbReference>
<dbReference type="InterPro" id="IPR003675">
    <property type="entry name" value="Rce1/LyrA-like_dom"/>
</dbReference>
<feature type="transmembrane region" description="Helical" evidence="1">
    <location>
        <begin position="100"/>
        <end position="119"/>
    </location>
</feature>
<reference evidence="3 4" key="2">
    <citation type="submission" date="2016-06" db="EMBL/GenBank/DDBJ databases">
        <title>Pedobacter psychrophilus sp. nov., isolated from Antarctic fragmentary rock.</title>
        <authorList>
            <person name="Svec P."/>
        </authorList>
    </citation>
    <scope>NUCLEOTIDE SEQUENCE [LARGE SCALE GENOMIC DNA]</scope>
    <source>
        <strain evidence="3 4">CCM 8644</strain>
    </source>
</reference>
<feature type="transmembrane region" description="Helical" evidence="1">
    <location>
        <begin position="156"/>
        <end position="176"/>
    </location>
</feature>
<dbReference type="STRING" id="1826909.A5893_10300"/>
<name>A0A179DEC8_9SPHI</name>
<feature type="domain" description="CAAX prenyl protease 2/Lysostaphin resistance protein A-like" evidence="2">
    <location>
        <begin position="74"/>
        <end position="222"/>
    </location>
</feature>
<sequence length="231" mass="27024">MVQQAFQEFLTYIKKPDPFIKEDKRKIFYNQLFPLVIISLCFSFVSVIFVSLLENLHLINELPDFKLFDLKEKKIWLFLMVTVFAPILEELIFRYQLKNYYMSIVCYALLAIGLLYKIFTGLTLFISIGLVVIIGFMVIITFGNNHFKKHQLISKLFHSHFYLTAICFGISHVYNYSNPFEYGFPIILLVLPQIFLGFILGYVRMRFGLLNSMIMHSAYNFIPALALLAGY</sequence>
<dbReference type="EMBL" id="LWHJ01000028">
    <property type="protein sequence ID" value="OAQ39060.1"/>
    <property type="molecule type" value="Genomic_DNA"/>
</dbReference>
<gene>
    <name evidence="3" type="ORF">A5893_10300</name>
</gene>
<feature type="transmembrane region" description="Helical" evidence="1">
    <location>
        <begin position="125"/>
        <end position="144"/>
    </location>
</feature>
<feature type="transmembrane region" description="Helical" evidence="1">
    <location>
        <begin position="182"/>
        <end position="203"/>
    </location>
</feature>
<proteinExistence type="predicted"/>
<keyword evidence="1" id="KW-0472">Membrane</keyword>
<comment type="caution">
    <text evidence="3">The sequence shown here is derived from an EMBL/GenBank/DDBJ whole genome shotgun (WGS) entry which is preliminary data.</text>
</comment>
<organism evidence="3 4">
    <name type="scientific">Pedobacter psychrophilus</name>
    <dbReference type="NCBI Taxonomy" id="1826909"/>
    <lineage>
        <taxon>Bacteria</taxon>
        <taxon>Pseudomonadati</taxon>
        <taxon>Bacteroidota</taxon>
        <taxon>Sphingobacteriia</taxon>
        <taxon>Sphingobacteriales</taxon>
        <taxon>Sphingobacteriaceae</taxon>
        <taxon>Pedobacter</taxon>
    </lineage>
</organism>
<keyword evidence="1" id="KW-0812">Transmembrane</keyword>
<dbReference type="Proteomes" id="UP000078459">
    <property type="component" value="Unassembled WGS sequence"/>
</dbReference>
<accession>A0A179DEC8</accession>